<reference evidence="2" key="1">
    <citation type="submission" date="2022-03" db="EMBL/GenBank/DDBJ databases">
        <title>De novo assembled genomes of Belliella spp. (Cyclobacteriaceae) strains.</title>
        <authorList>
            <person name="Szabo A."/>
            <person name="Korponai K."/>
            <person name="Felfoldi T."/>
        </authorList>
    </citation>
    <scope>NUCLEOTIDE SEQUENCE</scope>
    <source>
        <strain evidence="2">DSM 111904</strain>
    </source>
</reference>
<dbReference type="Gene3D" id="2.60.40.3620">
    <property type="match status" value="2"/>
</dbReference>
<evidence type="ECO:0000259" key="1">
    <source>
        <dbReference type="Pfam" id="PF14292"/>
    </source>
</evidence>
<dbReference type="Proteomes" id="UP001165489">
    <property type="component" value="Unassembled WGS sequence"/>
</dbReference>
<name>A0ABS9UWM0_9BACT</name>
<evidence type="ECO:0000313" key="3">
    <source>
        <dbReference type="Proteomes" id="UP001165489"/>
    </source>
</evidence>
<dbReference type="RefSeq" id="WP_241346792.1">
    <property type="nucleotide sequence ID" value="NZ_JAKZGP010000006.1"/>
</dbReference>
<proteinExistence type="predicted"/>
<comment type="caution">
    <text evidence="2">The sequence shown here is derived from an EMBL/GenBank/DDBJ whole genome shotgun (WGS) entry which is preliminary data.</text>
</comment>
<organism evidence="2 3">
    <name type="scientific">Belliella filtrata</name>
    <dbReference type="NCBI Taxonomy" id="2923435"/>
    <lineage>
        <taxon>Bacteria</taxon>
        <taxon>Pseudomonadati</taxon>
        <taxon>Bacteroidota</taxon>
        <taxon>Cytophagia</taxon>
        <taxon>Cytophagales</taxon>
        <taxon>Cyclobacteriaceae</taxon>
        <taxon>Belliella</taxon>
    </lineage>
</organism>
<evidence type="ECO:0000313" key="2">
    <source>
        <dbReference type="EMBL" id="MCH7408546.1"/>
    </source>
</evidence>
<accession>A0ABS9UWM0</accession>
<dbReference type="Pfam" id="PF14292">
    <property type="entry name" value="SusE"/>
    <property type="match status" value="1"/>
</dbReference>
<feature type="domain" description="SusE outer membrane protein" evidence="1">
    <location>
        <begin position="25"/>
        <end position="125"/>
    </location>
</feature>
<sequence>MRIITKLMLFIFTLPLMWSCETIDEPRLINQSGASLASPPSNLVLLSENSDDVLVFNITPGDFGVEAGLVTYTIQIDAVGNNFAAPVAVGSDTLTTVEVNINDLNRRAVAKGLEPEVAGNLEFRVLADPARESLPSVTGPVTTISVTTYPTQIEFPSLRIPGDYQGWNPENNFTIIYSEGSDDVYEGFVHILSGTGEFKFITGPAWDDFPDYGLGASANSLAEGGGNLDIADGFGTYRVKADLENLTYELERIGTWGIIGDATPGGWNTETPMSFDRDENVLTITIDLAVGNFKFRTEDVSWDDNFGMTDEDGVLEIDGDDIPVAEAGNYTIILDMKTPWEIRYSITKN</sequence>
<keyword evidence="3" id="KW-1185">Reference proteome</keyword>
<dbReference type="CDD" id="cd12967">
    <property type="entry name" value="CBM_SusE-F_like_u1"/>
    <property type="match status" value="1"/>
</dbReference>
<gene>
    <name evidence="2" type="ORF">MM239_04010</name>
</gene>
<dbReference type="EMBL" id="JAKZGP010000006">
    <property type="protein sequence ID" value="MCH7408546.1"/>
    <property type="molecule type" value="Genomic_DNA"/>
</dbReference>
<dbReference type="CDD" id="cd12956">
    <property type="entry name" value="CBM_SusE-F_like"/>
    <property type="match status" value="1"/>
</dbReference>
<dbReference type="InterPro" id="IPR025970">
    <property type="entry name" value="SusE"/>
</dbReference>
<protein>
    <submittedName>
        <fullName evidence="2">SusE domain-containing protein</fullName>
    </submittedName>
</protein>